<reference evidence="1 2" key="2">
    <citation type="submission" date="2017-08" db="EMBL/GenBank/DDBJ databases">
        <title>WGS of novel Burkholderia cepaca complex species.</title>
        <authorList>
            <person name="Lipuma J."/>
            <person name="Spilker T."/>
        </authorList>
    </citation>
    <scope>NUCLEOTIDE SEQUENCE [LARGE SCALE GENOMIC DNA]</scope>
    <source>
        <strain evidence="1 2">AU17325</strain>
    </source>
</reference>
<sequence>MNRLDLYQDLYEPPEWDDLPLDTDPERDGIEAKKDALRDSFKSFQDGPAYSLQRNMMTGRATPVMLRDAVRRLSNMILIAGETGDFRTEAEIVNSLNTLCQLATKAIYQ</sequence>
<dbReference type="EMBL" id="NKFA01000008">
    <property type="protein sequence ID" value="OXI42191.1"/>
    <property type="molecule type" value="Genomic_DNA"/>
</dbReference>
<accession>A0A228IIG5</accession>
<protein>
    <submittedName>
        <fullName evidence="1">Uncharacterized protein</fullName>
    </submittedName>
</protein>
<proteinExistence type="predicted"/>
<evidence type="ECO:0000313" key="2">
    <source>
        <dbReference type="Proteomes" id="UP000214600"/>
    </source>
</evidence>
<name>A0A228IIG5_9BURK</name>
<gene>
    <name evidence="1" type="ORF">CFB84_23440</name>
</gene>
<comment type="caution">
    <text evidence="1">The sequence shown here is derived from an EMBL/GenBank/DDBJ whole genome shotgun (WGS) entry which is preliminary data.</text>
</comment>
<reference evidence="2" key="1">
    <citation type="submission" date="2017-06" db="EMBL/GenBank/DDBJ databases">
        <authorList>
            <person name="LiPuma J."/>
            <person name="Spilker T."/>
        </authorList>
    </citation>
    <scope>NUCLEOTIDE SEQUENCE [LARGE SCALE GENOMIC DNA]</scope>
    <source>
        <strain evidence="2">AU17325</strain>
    </source>
</reference>
<dbReference type="Proteomes" id="UP000214600">
    <property type="component" value="Unassembled WGS sequence"/>
</dbReference>
<organism evidence="1 2">
    <name type="scientific">Burkholderia aenigmatica</name>
    <dbReference type="NCBI Taxonomy" id="2015348"/>
    <lineage>
        <taxon>Bacteria</taxon>
        <taxon>Pseudomonadati</taxon>
        <taxon>Pseudomonadota</taxon>
        <taxon>Betaproteobacteria</taxon>
        <taxon>Burkholderiales</taxon>
        <taxon>Burkholderiaceae</taxon>
        <taxon>Burkholderia</taxon>
        <taxon>Burkholderia cepacia complex</taxon>
    </lineage>
</organism>
<evidence type="ECO:0000313" key="1">
    <source>
        <dbReference type="EMBL" id="OXI42191.1"/>
    </source>
</evidence>
<dbReference type="AlphaFoldDB" id="A0A228IIG5"/>